<proteinExistence type="predicted"/>
<evidence type="ECO:0000313" key="2">
    <source>
        <dbReference type="Proteomes" id="UP000031561"/>
    </source>
</evidence>
<dbReference type="EMBL" id="JTHE03000056">
    <property type="protein sequence ID" value="MCM1983115.1"/>
    <property type="molecule type" value="Genomic_DNA"/>
</dbReference>
<keyword evidence="2" id="KW-1185">Reference proteome</keyword>
<comment type="caution">
    <text evidence="1">The sequence shown here is derived from an EMBL/GenBank/DDBJ whole genome shotgun (WGS) entry which is preliminary data.</text>
</comment>
<dbReference type="AlphaFoldDB" id="A0ABD4T3U6"/>
<accession>A0ABD4T3U6</accession>
<dbReference type="Proteomes" id="UP000031561">
    <property type="component" value="Unassembled WGS sequence"/>
</dbReference>
<name>A0ABD4T3U6_9CYAN</name>
<evidence type="ECO:0008006" key="3">
    <source>
        <dbReference type="Google" id="ProtNLM"/>
    </source>
</evidence>
<gene>
    <name evidence="1" type="ORF">QQ91_0009795</name>
</gene>
<organism evidence="1 2">
    <name type="scientific">Lyngbya confervoides BDU141951</name>
    <dbReference type="NCBI Taxonomy" id="1574623"/>
    <lineage>
        <taxon>Bacteria</taxon>
        <taxon>Bacillati</taxon>
        <taxon>Cyanobacteriota</taxon>
        <taxon>Cyanophyceae</taxon>
        <taxon>Oscillatoriophycideae</taxon>
        <taxon>Oscillatoriales</taxon>
        <taxon>Microcoleaceae</taxon>
        <taxon>Lyngbya</taxon>
    </lineage>
</organism>
<reference evidence="1 2" key="1">
    <citation type="journal article" date="2015" name="Genome Announc.">
        <title>Draft Genome Sequence of Filamentous Marine Cyanobacterium Lyngbya confervoides Strain BDU141951.</title>
        <authorList>
            <person name="Chandrababunaidu M.M."/>
            <person name="Sen D."/>
            <person name="Tripathy S."/>
        </authorList>
    </citation>
    <scope>NUCLEOTIDE SEQUENCE [LARGE SCALE GENOMIC DNA]</scope>
    <source>
        <strain evidence="1 2">BDU141951</strain>
    </source>
</reference>
<evidence type="ECO:0000313" key="1">
    <source>
        <dbReference type="EMBL" id="MCM1983115.1"/>
    </source>
</evidence>
<protein>
    <recommendedName>
        <fullName evidence="3">Transposase</fullName>
    </recommendedName>
</protein>
<sequence length="65" mass="6637">MHQCPSCGSTKPRDVAAAQVICSRGQRQIGNACGVGVTGSSVMNSSQLALKQEIFGATQGISLCP</sequence>